<proteinExistence type="predicted"/>
<dbReference type="GeneID" id="37226879"/>
<keyword evidence="2" id="KW-1185">Reference proteome</keyword>
<dbReference type="OrthoDB" id="10265871at2759"/>
<sequence>MYPTSRTEIFHLPPRSALPLMVASKPSPAAKTRRPLENFLAHAVSLSCRATPGAVDARQAVPKPYYEYCVSIFPQDQRHHICYLPWQDTSILISGPPDTVPFRHEQPLYESATPFDLAVLGPTTCAPLGYVVHARSGDKGSDANVRSLLGEDDMGNRISRFELPNLSDDLDRGVTSSFTYDVLGKNVAEHLHCKYVYIANRFLGRGRI</sequence>
<dbReference type="AlphaFoldDB" id="A0A395H642"/>
<dbReference type="PANTHER" id="PTHR47585:SF2">
    <property type="entry name" value="DUF1446 DOMAIN PROTEIN (AFU_ORTHOLOGUE AFUA_6G11420)"/>
    <property type="match status" value="1"/>
</dbReference>
<gene>
    <name evidence="1" type="ORF">BO80DRAFT_453521</name>
</gene>
<organism evidence="1 2">
    <name type="scientific">Aspergillus ibericus CBS 121593</name>
    <dbReference type="NCBI Taxonomy" id="1448316"/>
    <lineage>
        <taxon>Eukaryota</taxon>
        <taxon>Fungi</taxon>
        <taxon>Dikarya</taxon>
        <taxon>Ascomycota</taxon>
        <taxon>Pezizomycotina</taxon>
        <taxon>Eurotiomycetes</taxon>
        <taxon>Eurotiomycetidae</taxon>
        <taxon>Eurotiales</taxon>
        <taxon>Aspergillaceae</taxon>
        <taxon>Aspergillus</taxon>
        <taxon>Aspergillus subgen. Circumdati</taxon>
    </lineage>
</organism>
<evidence type="ECO:0000313" key="2">
    <source>
        <dbReference type="Proteomes" id="UP000249402"/>
    </source>
</evidence>
<dbReference type="EMBL" id="KZ824428">
    <property type="protein sequence ID" value="RAL03361.1"/>
    <property type="molecule type" value="Genomic_DNA"/>
</dbReference>
<dbReference type="RefSeq" id="XP_025577688.1">
    <property type="nucleotide sequence ID" value="XM_025722014.1"/>
</dbReference>
<evidence type="ECO:0000313" key="1">
    <source>
        <dbReference type="EMBL" id="RAL03361.1"/>
    </source>
</evidence>
<reference evidence="1 2" key="1">
    <citation type="submission" date="2018-02" db="EMBL/GenBank/DDBJ databases">
        <title>The genomes of Aspergillus section Nigri reveals drivers in fungal speciation.</title>
        <authorList>
            <consortium name="DOE Joint Genome Institute"/>
            <person name="Vesth T.C."/>
            <person name="Nybo J."/>
            <person name="Theobald S."/>
            <person name="Brandl J."/>
            <person name="Frisvad J.C."/>
            <person name="Nielsen K.F."/>
            <person name="Lyhne E.K."/>
            <person name="Kogle M.E."/>
            <person name="Kuo A."/>
            <person name="Riley R."/>
            <person name="Clum A."/>
            <person name="Nolan M."/>
            <person name="Lipzen A."/>
            <person name="Salamov A."/>
            <person name="Henrissat B."/>
            <person name="Wiebenga A."/>
            <person name="De vries R.P."/>
            <person name="Grigoriev I.V."/>
            <person name="Mortensen U.H."/>
            <person name="Andersen M.R."/>
            <person name="Baker S.E."/>
        </authorList>
    </citation>
    <scope>NUCLEOTIDE SEQUENCE [LARGE SCALE GENOMIC DNA]</scope>
    <source>
        <strain evidence="1 2">CBS 121593</strain>
    </source>
</reference>
<name>A0A395H642_9EURO</name>
<accession>A0A395H642</accession>
<protein>
    <submittedName>
        <fullName evidence="1">Uncharacterized protein</fullName>
    </submittedName>
</protein>
<dbReference type="Proteomes" id="UP000249402">
    <property type="component" value="Unassembled WGS sequence"/>
</dbReference>
<dbReference type="VEuPathDB" id="FungiDB:BO80DRAFT_453521"/>
<dbReference type="PANTHER" id="PTHR47585">
    <property type="match status" value="1"/>
</dbReference>